<comment type="cofactor">
    <cofactor evidence="1">
        <name>FMN</name>
        <dbReference type="ChEBI" id="CHEBI:58210"/>
    </cofactor>
</comment>
<dbReference type="PANTHER" id="PTHR43035:SF1">
    <property type="entry name" value="FATTY ACID REPRESSION MUTANT PROTEIN 2-RELATED"/>
    <property type="match status" value="1"/>
</dbReference>
<dbReference type="GeneID" id="11534945"/>
<dbReference type="OrthoDB" id="2138173at2759"/>
<dbReference type="AlphaFoldDB" id="G8BQ65"/>
<gene>
    <name evidence="9" type="primary">TPHA0B04770</name>
    <name evidence="9" type="ordered locus">TPHA_0B04770</name>
</gene>
<keyword evidence="6" id="KW-0560">Oxidoreductase</keyword>
<reference evidence="9 10" key="1">
    <citation type="journal article" date="2011" name="Proc. Natl. Acad. Sci. U.S.A.">
        <title>Evolutionary erosion of yeast sex chromosomes by mating-type switching accidents.</title>
        <authorList>
            <person name="Gordon J.L."/>
            <person name="Armisen D."/>
            <person name="Proux-Wera E."/>
            <person name="Oheigeartaigh S.S."/>
            <person name="Byrne K.P."/>
            <person name="Wolfe K.H."/>
        </authorList>
    </citation>
    <scope>NUCLEOTIDE SEQUENCE [LARGE SCALE GENOMIC DNA]</scope>
    <source>
        <strain evidence="10">ATCC 24235 / CBS 4417 / NBRC 1672 / NRRL Y-8282 / UCD 70-5</strain>
    </source>
</reference>
<evidence type="ECO:0000313" key="10">
    <source>
        <dbReference type="Proteomes" id="UP000005666"/>
    </source>
</evidence>
<name>G8BQ65_TETPH</name>
<comment type="subcellular location">
    <subcellularLocation>
        <location evidence="3">Cytoplasm</location>
    </subcellularLocation>
    <subcellularLocation>
        <location evidence="2">Nucleus</location>
    </subcellularLocation>
</comment>
<dbReference type="Pfam" id="PF00881">
    <property type="entry name" value="Nitroreductase"/>
    <property type="match status" value="1"/>
</dbReference>
<keyword evidence="7" id="KW-0539">Nucleus</keyword>
<accession>G8BQ65</accession>
<dbReference type="Proteomes" id="UP000005666">
    <property type="component" value="Chromosome 2"/>
</dbReference>
<dbReference type="OMA" id="EMFENHT"/>
<dbReference type="STRING" id="1071381.G8BQ65"/>
<dbReference type="InterPro" id="IPR029479">
    <property type="entry name" value="Nitroreductase"/>
</dbReference>
<evidence type="ECO:0000256" key="2">
    <source>
        <dbReference type="ARBA" id="ARBA00004123"/>
    </source>
</evidence>
<dbReference type="FunFam" id="3.40.109.10:FF:000001">
    <property type="entry name" value="Nitroreductase family"/>
    <property type="match status" value="1"/>
</dbReference>
<dbReference type="GO" id="GO:0005634">
    <property type="term" value="C:nucleus"/>
    <property type="evidence" value="ECO:0007669"/>
    <property type="project" value="UniProtKB-SubCell"/>
</dbReference>
<protein>
    <recommendedName>
        <fullName evidence="8">Nitroreductase domain-containing protein</fullName>
    </recommendedName>
</protein>
<dbReference type="PANTHER" id="PTHR43035">
    <property type="entry name" value="FATTY ACID REPRESSION MUTANT PROTEIN 2-RELATED"/>
    <property type="match status" value="1"/>
</dbReference>
<sequence>MSAASFIQSIASRRTIYKLSPELPNGVTIDKVQNFVETLVREIPTALNSQSTRAVILTGNSHKLAWDNVVKAMPSASAKMRPESARDEAFGTIVFMTDVKTIEKLQEEYSAIAHVFPTHSDTSNGAAQITAWAALEQLGLGCHLQHYNPMIKEALQFDIPQEWNVVAQLVFGSVREAPTEKTYINNPVKIYA</sequence>
<feature type="domain" description="Nitroreductase" evidence="8">
    <location>
        <begin position="10"/>
        <end position="172"/>
    </location>
</feature>
<evidence type="ECO:0000256" key="3">
    <source>
        <dbReference type="ARBA" id="ARBA00004496"/>
    </source>
</evidence>
<dbReference type="HOGENOM" id="CLU_073125_1_0_1"/>
<comment type="similarity">
    <text evidence="4">Belongs to the nitroreductase family.</text>
</comment>
<keyword evidence="10" id="KW-1185">Reference proteome</keyword>
<dbReference type="GO" id="GO:0016491">
    <property type="term" value="F:oxidoreductase activity"/>
    <property type="evidence" value="ECO:0007669"/>
    <property type="project" value="UniProtKB-KW"/>
</dbReference>
<dbReference type="SUPFAM" id="SSF55469">
    <property type="entry name" value="FMN-dependent nitroreductase-like"/>
    <property type="match status" value="1"/>
</dbReference>
<proteinExistence type="inferred from homology"/>
<dbReference type="eggNOG" id="ENOG502RYI9">
    <property type="taxonomic scope" value="Eukaryota"/>
</dbReference>
<dbReference type="EMBL" id="HE612857">
    <property type="protein sequence ID" value="CCE62146.1"/>
    <property type="molecule type" value="Genomic_DNA"/>
</dbReference>
<evidence type="ECO:0000313" key="9">
    <source>
        <dbReference type="EMBL" id="CCE62146.1"/>
    </source>
</evidence>
<keyword evidence="5" id="KW-0963">Cytoplasm</keyword>
<dbReference type="InterPro" id="IPR000415">
    <property type="entry name" value="Nitroreductase-like"/>
</dbReference>
<dbReference type="Gene3D" id="3.40.109.10">
    <property type="entry name" value="NADH Oxidase"/>
    <property type="match status" value="1"/>
</dbReference>
<evidence type="ECO:0000256" key="6">
    <source>
        <dbReference type="ARBA" id="ARBA00023002"/>
    </source>
</evidence>
<dbReference type="KEGG" id="tpf:TPHA_0B04770"/>
<dbReference type="InterPro" id="IPR033877">
    <property type="entry name" value="Frm2/Hbn1"/>
</dbReference>
<dbReference type="GO" id="GO:0034599">
    <property type="term" value="P:cellular response to oxidative stress"/>
    <property type="evidence" value="ECO:0007669"/>
    <property type="project" value="InterPro"/>
</dbReference>
<evidence type="ECO:0000256" key="1">
    <source>
        <dbReference type="ARBA" id="ARBA00001917"/>
    </source>
</evidence>
<dbReference type="RefSeq" id="XP_003684580.1">
    <property type="nucleotide sequence ID" value="XM_003684532.1"/>
</dbReference>
<evidence type="ECO:0000256" key="5">
    <source>
        <dbReference type="ARBA" id="ARBA00022490"/>
    </source>
</evidence>
<dbReference type="GO" id="GO:0005737">
    <property type="term" value="C:cytoplasm"/>
    <property type="evidence" value="ECO:0007669"/>
    <property type="project" value="UniProtKB-SubCell"/>
</dbReference>
<evidence type="ECO:0000256" key="4">
    <source>
        <dbReference type="ARBA" id="ARBA00007118"/>
    </source>
</evidence>
<evidence type="ECO:0000256" key="7">
    <source>
        <dbReference type="ARBA" id="ARBA00023242"/>
    </source>
</evidence>
<evidence type="ECO:0000259" key="8">
    <source>
        <dbReference type="Pfam" id="PF00881"/>
    </source>
</evidence>
<organism evidence="9 10">
    <name type="scientific">Tetrapisispora phaffii (strain ATCC 24235 / CBS 4417 / NBRC 1672 / NRRL Y-8282 / UCD 70-5)</name>
    <name type="common">Yeast</name>
    <name type="synonym">Fabospora phaffii</name>
    <dbReference type="NCBI Taxonomy" id="1071381"/>
    <lineage>
        <taxon>Eukaryota</taxon>
        <taxon>Fungi</taxon>
        <taxon>Dikarya</taxon>
        <taxon>Ascomycota</taxon>
        <taxon>Saccharomycotina</taxon>
        <taxon>Saccharomycetes</taxon>
        <taxon>Saccharomycetales</taxon>
        <taxon>Saccharomycetaceae</taxon>
        <taxon>Tetrapisispora</taxon>
    </lineage>
</organism>